<feature type="compositionally biased region" description="Acidic residues" evidence="1">
    <location>
        <begin position="282"/>
        <end position="291"/>
    </location>
</feature>
<sequence length="356" mass="38772">MNANKGSPSNSHSVTSKILFNVSLQYISLLNTSLIREPHRRVLMSASSINTTEHGSSVVPPSGRWRLLHIGVADLLIAKRLTVLVTSDVRGDTKRLIAKFSGTGKGKSELYLASQGFKSEKFKSFGKDYPFSRLLQTVDKFRDIAQAQNVQPGYSFLDAAGNISTLIDPRTWLFCPLDSDQNPYTITFSEVTRNEAARLQSGPPTERDTGVSAVTHLSPASAQQRTNDEAVSVHDQVSEPTDTISEPADEPGGKDSDYLDDGPGEDDDDFLEDSDGLSSDEASGEAEDEDKEDLKRSRRLTRTAQGKRKRSLVSSPTDSESSLPSGHDVIVRGSRGDTDHSDSELSDPPESPYNPA</sequence>
<accession>A0A1Y1UDP2</accession>
<protein>
    <submittedName>
        <fullName evidence="2">Uncharacterized protein</fullName>
    </submittedName>
</protein>
<feature type="compositionally biased region" description="Low complexity" evidence="1">
    <location>
        <begin position="312"/>
        <end position="325"/>
    </location>
</feature>
<dbReference type="InParanoid" id="A0A1Y1UDP2"/>
<feature type="compositionally biased region" description="Basic and acidic residues" evidence="1">
    <location>
        <begin position="334"/>
        <end position="343"/>
    </location>
</feature>
<dbReference type="AlphaFoldDB" id="A0A1Y1UDP2"/>
<gene>
    <name evidence="2" type="ORF">BD324DRAFT_631088</name>
</gene>
<dbReference type="RefSeq" id="XP_021869831.1">
    <property type="nucleotide sequence ID" value="XM_022016402.1"/>
</dbReference>
<evidence type="ECO:0000313" key="2">
    <source>
        <dbReference type="EMBL" id="ORX35667.1"/>
    </source>
</evidence>
<proteinExistence type="predicted"/>
<organism evidence="2 3">
    <name type="scientific">Kockovaella imperatae</name>
    <dbReference type="NCBI Taxonomy" id="4999"/>
    <lineage>
        <taxon>Eukaryota</taxon>
        <taxon>Fungi</taxon>
        <taxon>Dikarya</taxon>
        <taxon>Basidiomycota</taxon>
        <taxon>Agaricomycotina</taxon>
        <taxon>Tremellomycetes</taxon>
        <taxon>Tremellales</taxon>
        <taxon>Cuniculitremaceae</taxon>
        <taxon>Kockovaella</taxon>
    </lineage>
</organism>
<dbReference type="GeneID" id="33558211"/>
<comment type="caution">
    <text evidence="2">The sequence shown here is derived from an EMBL/GenBank/DDBJ whole genome shotgun (WGS) entry which is preliminary data.</text>
</comment>
<dbReference type="EMBL" id="NBSH01000010">
    <property type="protein sequence ID" value="ORX35667.1"/>
    <property type="molecule type" value="Genomic_DNA"/>
</dbReference>
<evidence type="ECO:0000313" key="3">
    <source>
        <dbReference type="Proteomes" id="UP000193218"/>
    </source>
</evidence>
<feature type="compositionally biased region" description="Basic residues" evidence="1">
    <location>
        <begin position="296"/>
        <end position="311"/>
    </location>
</feature>
<feature type="region of interest" description="Disordered" evidence="1">
    <location>
        <begin position="219"/>
        <end position="356"/>
    </location>
</feature>
<feature type="compositionally biased region" description="Acidic residues" evidence="1">
    <location>
        <begin position="258"/>
        <end position="275"/>
    </location>
</feature>
<reference evidence="2 3" key="1">
    <citation type="submission" date="2017-03" db="EMBL/GenBank/DDBJ databases">
        <title>Widespread Adenine N6-methylation of Active Genes in Fungi.</title>
        <authorList>
            <consortium name="DOE Joint Genome Institute"/>
            <person name="Mondo S.J."/>
            <person name="Dannebaum R.O."/>
            <person name="Kuo R.C."/>
            <person name="Louie K.B."/>
            <person name="Bewick A.J."/>
            <person name="Labutti K."/>
            <person name="Haridas S."/>
            <person name="Kuo A."/>
            <person name="Salamov A."/>
            <person name="Ahrendt S.R."/>
            <person name="Lau R."/>
            <person name="Bowen B.P."/>
            <person name="Lipzen A."/>
            <person name="Sullivan W."/>
            <person name="Andreopoulos W.B."/>
            <person name="Clum A."/>
            <person name="Lindquist E."/>
            <person name="Daum C."/>
            <person name="Northen T.R."/>
            <person name="Ramamoorthy G."/>
            <person name="Schmitz R.J."/>
            <person name="Gryganskyi A."/>
            <person name="Culley D."/>
            <person name="Magnuson J."/>
            <person name="James T.Y."/>
            <person name="O'Malley M.A."/>
            <person name="Stajich J.E."/>
            <person name="Spatafora J.W."/>
            <person name="Visel A."/>
            <person name="Grigoriev I.V."/>
        </authorList>
    </citation>
    <scope>NUCLEOTIDE SEQUENCE [LARGE SCALE GENOMIC DNA]</scope>
    <source>
        <strain evidence="2 3">NRRL Y-17943</strain>
    </source>
</reference>
<keyword evidence="3" id="KW-1185">Reference proteome</keyword>
<evidence type="ECO:0000256" key="1">
    <source>
        <dbReference type="SAM" id="MobiDB-lite"/>
    </source>
</evidence>
<dbReference type="Proteomes" id="UP000193218">
    <property type="component" value="Unassembled WGS sequence"/>
</dbReference>
<name>A0A1Y1UDP2_9TREE</name>